<dbReference type="RefSeq" id="XP_012651180.1">
    <property type="nucleotide sequence ID" value="XM_012795726.1"/>
</dbReference>
<protein>
    <submittedName>
        <fullName evidence="1">Uncharacterized protein</fullName>
    </submittedName>
</protein>
<accession>W7XKC2</accession>
<evidence type="ECO:0000313" key="2">
    <source>
        <dbReference type="Proteomes" id="UP000009168"/>
    </source>
</evidence>
<organism evidence="1 2">
    <name type="scientific">Tetrahymena thermophila (strain SB210)</name>
    <dbReference type="NCBI Taxonomy" id="312017"/>
    <lineage>
        <taxon>Eukaryota</taxon>
        <taxon>Sar</taxon>
        <taxon>Alveolata</taxon>
        <taxon>Ciliophora</taxon>
        <taxon>Intramacronucleata</taxon>
        <taxon>Oligohymenophorea</taxon>
        <taxon>Hymenostomatida</taxon>
        <taxon>Tetrahymenina</taxon>
        <taxon>Tetrahymenidae</taxon>
        <taxon>Tetrahymena</taxon>
    </lineage>
</organism>
<keyword evidence="2" id="KW-1185">Reference proteome</keyword>
<dbReference type="Proteomes" id="UP000009168">
    <property type="component" value="Unassembled WGS sequence"/>
</dbReference>
<proteinExistence type="predicted"/>
<dbReference type="GeneID" id="24436861"/>
<evidence type="ECO:0000313" key="1">
    <source>
        <dbReference type="EMBL" id="EWS76396.1"/>
    </source>
</evidence>
<dbReference type="EMBL" id="GG662845">
    <property type="protein sequence ID" value="EWS76396.1"/>
    <property type="molecule type" value="Genomic_DNA"/>
</dbReference>
<name>W7XKC2_TETTS</name>
<sequence>MSSSLIDYITNNEKYLVNKIAKKSQELQEKLKQCNDYLENDKEDYKLSESSKNLLHRFNNFASKISCRINSKLSNTTRK</sequence>
<dbReference type="KEGG" id="tet:TTHERM_000024149"/>
<reference evidence="2" key="1">
    <citation type="journal article" date="2006" name="PLoS Biol.">
        <title>Macronuclear genome sequence of the ciliate Tetrahymena thermophila, a model eukaryote.</title>
        <authorList>
            <person name="Eisen J.A."/>
            <person name="Coyne R.S."/>
            <person name="Wu M."/>
            <person name="Wu D."/>
            <person name="Thiagarajan M."/>
            <person name="Wortman J.R."/>
            <person name="Badger J.H."/>
            <person name="Ren Q."/>
            <person name="Amedeo P."/>
            <person name="Jones K.M."/>
            <person name="Tallon L.J."/>
            <person name="Delcher A.L."/>
            <person name="Salzberg S.L."/>
            <person name="Silva J.C."/>
            <person name="Haas B.J."/>
            <person name="Majoros W.H."/>
            <person name="Farzad M."/>
            <person name="Carlton J.M."/>
            <person name="Smith R.K. Jr."/>
            <person name="Garg J."/>
            <person name="Pearlman R.E."/>
            <person name="Karrer K.M."/>
            <person name="Sun L."/>
            <person name="Manning G."/>
            <person name="Elde N.C."/>
            <person name="Turkewitz A.P."/>
            <person name="Asai D.J."/>
            <person name="Wilkes D.E."/>
            <person name="Wang Y."/>
            <person name="Cai H."/>
            <person name="Collins K."/>
            <person name="Stewart B.A."/>
            <person name="Lee S.R."/>
            <person name="Wilamowska K."/>
            <person name="Weinberg Z."/>
            <person name="Ruzzo W.L."/>
            <person name="Wloga D."/>
            <person name="Gaertig J."/>
            <person name="Frankel J."/>
            <person name="Tsao C.-C."/>
            <person name="Gorovsky M.A."/>
            <person name="Keeling P.J."/>
            <person name="Waller R.F."/>
            <person name="Patron N.J."/>
            <person name="Cherry J.M."/>
            <person name="Stover N.A."/>
            <person name="Krieger C.J."/>
            <person name="del Toro C."/>
            <person name="Ryder H.F."/>
            <person name="Williamson S.C."/>
            <person name="Barbeau R.A."/>
            <person name="Hamilton E.P."/>
            <person name="Orias E."/>
        </authorList>
    </citation>
    <scope>NUCLEOTIDE SEQUENCE [LARGE SCALE GENOMIC DNA]</scope>
    <source>
        <strain evidence="2">SB210</strain>
    </source>
</reference>
<dbReference type="AlphaFoldDB" id="W7XKC2"/>
<dbReference type="InParanoid" id="W7XKC2"/>
<gene>
    <name evidence="1" type="ORF">TTHERM_000024149</name>
</gene>